<dbReference type="InterPro" id="IPR045079">
    <property type="entry name" value="Oxoprolinase-like"/>
</dbReference>
<feature type="domain" description="Hydantoinase A/oxoprolinase" evidence="1">
    <location>
        <begin position="209"/>
        <end position="502"/>
    </location>
</feature>
<evidence type="ECO:0000313" key="4">
    <source>
        <dbReference type="EMBL" id="SIQ90096.1"/>
    </source>
</evidence>
<gene>
    <name evidence="4" type="ORF">SAMN05421828_11172</name>
</gene>
<accession>A0A8G2CL05</accession>
<evidence type="ECO:0000313" key="5">
    <source>
        <dbReference type="Proteomes" id="UP000186308"/>
    </source>
</evidence>
<evidence type="ECO:0000259" key="1">
    <source>
        <dbReference type="Pfam" id="PF01968"/>
    </source>
</evidence>
<dbReference type="InterPro" id="IPR049517">
    <property type="entry name" value="ACX-like_C"/>
</dbReference>
<dbReference type="SUPFAM" id="SSF53067">
    <property type="entry name" value="Actin-like ATPase domain"/>
    <property type="match status" value="1"/>
</dbReference>
<dbReference type="InterPro" id="IPR002821">
    <property type="entry name" value="Hydantoinase_A"/>
</dbReference>
<feature type="domain" description="Hydantoinase/oxoprolinase N-terminal" evidence="2">
    <location>
        <begin position="12"/>
        <end position="185"/>
    </location>
</feature>
<proteinExistence type="predicted"/>
<dbReference type="GO" id="GO:0005829">
    <property type="term" value="C:cytosol"/>
    <property type="evidence" value="ECO:0007669"/>
    <property type="project" value="TreeGrafter"/>
</dbReference>
<dbReference type="RefSeq" id="WP_245594121.1">
    <property type="nucleotide sequence ID" value="NZ_FTNE01000011.1"/>
</dbReference>
<sequence length="699" mass="74252">MPPPLGEADQTRLAVDIGGTFTDFALRRHGVVTTAKILTTPDAPERAVLEGFDAMLDSAGITPGDIDLLVHGTTLATNAIIERKGAVTAMITTAGFRDVLAMRNESRYDQYDLGITLPAPLIPRHLRLTVPERIDHAGRILAPLDEQAVIDLVPRLRAAGVESLAIGFLHGFTNPVHEQRAAALIAAAWPDLPISLASVVAPEIREWERFSTTAANAYLQPLMARYLHRLDDGLRQRGLAAPMFLMLSGGTLTTVETAAQFPIRLVESGPAGGALFAARIAQAAGLDRVVSFDMGGTTAKLCLIDDFRATTARSFEVARIGRFMKGSGLPLRIPVIEMVEIGAGGGSIAAVDPLGRITVGPDSAGADPGPACYGRGGAKPCVTDANLVLGRYDPLGFAGGAMRLDDDAARLALRRTLGTALGLSDGMAALAVLETVDEAMANAARAHAIDAATSLPGRTMIAFGGGGPVHATRIAEKLGIDRVLVPRHAGVGSAIGFLHAPVGYEVVRSLYQRLDHLDLDLVNALLDAMQREAVATVEPGRFGAPVRETRSVAMRYVGQGHEIMVRLPPRRLDASDIIALHHAYEAEYARIYDRPVPGSAIEMISYVVSIETIMDEGAARPVEPAPHDASPIGHRLVRDSFDGRESNWSLYERAALAPGARLRGPAIVQERETSTLLGPGWSGMVMAQGWIDLVRDGAA</sequence>
<feature type="domain" description="Acetophenone carboxylase-like C-terminal" evidence="3">
    <location>
        <begin position="549"/>
        <end position="682"/>
    </location>
</feature>
<name>A0A8G2CL05_ACIRU</name>
<reference evidence="4 5" key="1">
    <citation type="submission" date="2017-01" db="EMBL/GenBank/DDBJ databases">
        <authorList>
            <person name="Varghese N."/>
            <person name="Submissions S."/>
        </authorList>
    </citation>
    <scope>NUCLEOTIDE SEQUENCE [LARGE SCALE GENOMIC DNA]</scope>
    <source>
        <strain evidence="4 5">ATCC 35905</strain>
    </source>
</reference>
<dbReference type="Pfam" id="PF19278">
    <property type="entry name" value="Hydant_A_C"/>
    <property type="match status" value="1"/>
</dbReference>
<dbReference type="InterPro" id="IPR008040">
    <property type="entry name" value="Hydant_A_N"/>
</dbReference>
<dbReference type="PANTHER" id="PTHR11365">
    <property type="entry name" value="5-OXOPROLINASE RELATED"/>
    <property type="match status" value="1"/>
</dbReference>
<dbReference type="GO" id="GO:0006749">
    <property type="term" value="P:glutathione metabolic process"/>
    <property type="evidence" value="ECO:0007669"/>
    <property type="project" value="TreeGrafter"/>
</dbReference>
<dbReference type="Pfam" id="PF01968">
    <property type="entry name" value="Hydantoinase_A"/>
    <property type="match status" value="1"/>
</dbReference>
<organism evidence="4 5">
    <name type="scientific">Acidiphilium rubrum</name>
    <dbReference type="NCBI Taxonomy" id="526"/>
    <lineage>
        <taxon>Bacteria</taxon>
        <taxon>Pseudomonadati</taxon>
        <taxon>Pseudomonadota</taxon>
        <taxon>Alphaproteobacteria</taxon>
        <taxon>Acetobacterales</taxon>
        <taxon>Acidocellaceae</taxon>
        <taxon>Acidiphilium</taxon>
    </lineage>
</organism>
<evidence type="ECO:0000259" key="3">
    <source>
        <dbReference type="Pfam" id="PF19278"/>
    </source>
</evidence>
<dbReference type="EMBL" id="FTNE01000011">
    <property type="protein sequence ID" value="SIQ90096.1"/>
    <property type="molecule type" value="Genomic_DNA"/>
</dbReference>
<keyword evidence="5" id="KW-1185">Reference proteome</keyword>
<dbReference type="Proteomes" id="UP000186308">
    <property type="component" value="Unassembled WGS sequence"/>
</dbReference>
<evidence type="ECO:0000259" key="2">
    <source>
        <dbReference type="Pfam" id="PF05378"/>
    </source>
</evidence>
<comment type="caution">
    <text evidence="4">The sequence shown here is derived from an EMBL/GenBank/DDBJ whole genome shotgun (WGS) entry which is preliminary data.</text>
</comment>
<dbReference type="GO" id="GO:0017168">
    <property type="term" value="F:5-oxoprolinase (ATP-hydrolyzing) activity"/>
    <property type="evidence" value="ECO:0007669"/>
    <property type="project" value="TreeGrafter"/>
</dbReference>
<protein>
    <submittedName>
        <fullName evidence="4">N-methylhydantoinase A</fullName>
    </submittedName>
</protein>
<dbReference type="Pfam" id="PF05378">
    <property type="entry name" value="Hydant_A_N"/>
    <property type="match status" value="1"/>
</dbReference>
<dbReference type="InterPro" id="IPR043129">
    <property type="entry name" value="ATPase_NBD"/>
</dbReference>
<dbReference type="PANTHER" id="PTHR11365:SF23">
    <property type="entry name" value="HYPOTHETICAL 5-OXOPROLINASE (EUROFUNG)-RELATED"/>
    <property type="match status" value="1"/>
</dbReference>
<dbReference type="AlphaFoldDB" id="A0A8G2CL05"/>